<reference evidence="3" key="1">
    <citation type="journal article" date="2020" name="Plant J.">
        <title>Transposons played a major role in the diversification between the closely related almond and peach genomes: results from the almond genome sequence.</title>
        <authorList>
            <person name="Alioto T."/>
            <person name="Alexiou K.G."/>
            <person name="Bardil A."/>
            <person name="Barteri F."/>
            <person name="Castanera R."/>
            <person name="Cruz F."/>
            <person name="Dhingra A."/>
            <person name="Duval H."/>
            <person name="Fernandez I Marti A."/>
            <person name="Frias L."/>
            <person name="Galan B."/>
            <person name="Garcia J.L."/>
            <person name="Howad W."/>
            <person name="Gomez-Garrido J."/>
            <person name="Gut M."/>
            <person name="Julca I."/>
            <person name="Morata J."/>
            <person name="Puigdomenech P."/>
            <person name="Ribeca P."/>
            <person name="Rubio Cabetas M.J."/>
            <person name="Vlasova A."/>
            <person name="Wirthensohn M."/>
            <person name="Garcia-Mas J."/>
            <person name="Gabaldon T."/>
            <person name="Casacuberta J.M."/>
            <person name="Arus P."/>
        </authorList>
    </citation>
    <scope>NUCLEOTIDE SEQUENCE [LARGE SCALE GENOMIC DNA]</scope>
    <source>
        <strain evidence="3">cv. Texas</strain>
    </source>
</reference>
<dbReference type="InterPro" id="IPR043502">
    <property type="entry name" value="DNA/RNA_pol_sf"/>
</dbReference>
<dbReference type="InParanoid" id="A0A5E4FXE9"/>
<feature type="non-terminal residue" evidence="2">
    <location>
        <position position="1"/>
    </location>
</feature>
<dbReference type="FunFam" id="3.30.70.270:FF:000020">
    <property type="entry name" value="Transposon Tf2-6 polyprotein-like Protein"/>
    <property type="match status" value="1"/>
</dbReference>
<gene>
    <name evidence="2" type="ORF">ALMOND_2B017108</name>
</gene>
<dbReference type="InterPro" id="IPR051320">
    <property type="entry name" value="Viral_Replic_Matur_Polypro"/>
</dbReference>
<dbReference type="Gene3D" id="3.30.70.270">
    <property type="match status" value="1"/>
</dbReference>
<dbReference type="Proteomes" id="UP000327085">
    <property type="component" value="Chromosome 1"/>
</dbReference>
<sequence>WPRPCTVTEVRIFMGVCQYLHKFICHFSQISGPLFELTKGGRKFEWLDKYEDTFRLLRKNISEAPVLALPNLQRSFEVETDASNYAFGDILKQDGKPVEYYYEIFNAAMRNYPTYDKELFALHQC</sequence>
<feature type="non-terminal residue" evidence="2">
    <location>
        <position position="125"/>
    </location>
</feature>
<name>A0A5E4FXE9_PRUDU</name>
<dbReference type="EMBL" id="CABIKO010000237">
    <property type="protein sequence ID" value="VVA32132.1"/>
    <property type="molecule type" value="Genomic_DNA"/>
</dbReference>
<dbReference type="InterPro" id="IPR043128">
    <property type="entry name" value="Rev_trsase/Diguanyl_cyclase"/>
</dbReference>
<proteinExistence type="predicted"/>
<organism evidence="2 3">
    <name type="scientific">Prunus dulcis</name>
    <name type="common">Almond</name>
    <name type="synonym">Amygdalus dulcis</name>
    <dbReference type="NCBI Taxonomy" id="3755"/>
    <lineage>
        <taxon>Eukaryota</taxon>
        <taxon>Viridiplantae</taxon>
        <taxon>Streptophyta</taxon>
        <taxon>Embryophyta</taxon>
        <taxon>Tracheophyta</taxon>
        <taxon>Spermatophyta</taxon>
        <taxon>Magnoliopsida</taxon>
        <taxon>eudicotyledons</taxon>
        <taxon>Gunneridae</taxon>
        <taxon>Pentapetalae</taxon>
        <taxon>rosids</taxon>
        <taxon>fabids</taxon>
        <taxon>Rosales</taxon>
        <taxon>Rosaceae</taxon>
        <taxon>Amygdaloideae</taxon>
        <taxon>Amygdaleae</taxon>
        <taxon>Prunus</taxon>
    </lineage>
</organism>
<feature type="domain" description="Reverse transcriptase/retrotransposon-derived protein RNase H-like" evidence="1">
    <location>
        <begin position="46"/>
        <end position="125"/>
    </location>
</feature>
<dbReference type="PANTHER" id="PTHR33064">
    <property type="entry name" value="POL PROTEIN"/>
    <property type="match status" value="1"/>
</dbReference>
<dbReference type="AlphaFoldDB" id="A0A5E4FXE9"/>
<protein>
    <submittedName>
        <fullName evidence="2">PREDICTED: Retrovirus-related Pol poly from transposon</fullName>
    </submittedName>
</protein>
<evidence type="ECO:0000259" key="1">
    <source>
        <dbReference type="Pfam" id="PF17919"/>
    </source>
</evidence>
<evidence type="ECO:0000313" key="3">
    <source>
        <dbReference type="Proteomes" id="UP000327085"/>
    </source>
</evidence>
<dbReference type="InterPro" id="IPR041577">
    <property type="entry name" value="RT_RNaseH_2"/>
</dbReference>
<accession>A0A5E4FXE9</accession>
<dbReference type="PANTHER" id="PTHR33064:SF37">
    <property type="entry name" value="RIBONUCLEASE H"/>
    <property type="match status" value="1"/>
</dbReference>
<dbReference type="Gramene" id="VVA32132">
    <property type="protein sequence ID" value="VVA32132"/>
    <property type="gene ID" value="Prudul26B017108"/>
</dbReference>
<dbReference type="Pfam" id="PF17919">
    <property type="entry name" value="RT_RNaseH_2"/>
    <property type="match status" value="1"/>
</dbReference>
<evidence type="ECO:0000313" key="2">
    <source>
        <dbReference type="EMBL" id="VVA32132.1"/>
    </source>
</evidence>
<dbReference type="SUPFAM" id="SSF56672">
    <property type="entry name" value="DNA/RNA polymerases"/>
    <property type="match status" value="1"/>
</dbReference>